<name>A0ABC9X725_GRUJA</name>
<accession>A0ABC9X725</accession>
<dbReference type="EMBL" id="BAAFJT010000009">
    <property type="protein sequence ID" value="GAB0193463.1"/>
    <property type="molecule type" value="Genomic_DNA"/>
</dbReference>
<keyword evidence="2" id="KW-1185">Reference proteome</keyword>
<protein>
    <submittedName>
        <fullName evidence="1">Uncharacterized protein</fullName>
    </submittedName>
</protein>
<gene>
    <name evidence="1" type="ORF">GRJ2_001811600</name>
</gene>
<organism evidence="1 2">
    <name type="scientific">Grus japonensis</name>
    <name type="common">Japanese crane</name>
    <name type="synonym">Red-crowned crane</name>
    <dbReference type="NCBI Taxonomy" id="30415"/>
    <lineage>
        <taxon>Eukaryota</taxon>
        <taxon>Metazoa</taxon>
        <taxon>Chordata</taxon>
        <taxon>Craniata</taxon>
        <taxon>Vertebrata</taxon>
        <taxon>Euteleostomi</taxon>
        <taxon>Archelosauria</taxon>
        <taxon>Archosauria</taxon>
        <taxon>Dinosauria</taxon>
        <taxon>Saurischia</taxon>
        <taxon>Theropoda</taxon>
        <taxon>Coelurosauria</taxon>
        <taxon>Aves</taxon>
        <taxon>Neognathae</taxon>
        <taxon>Neoaves</taxon>
        <taxon>Gruiformes</taxon>
        <taxon>Gruidae</taxon>
        <taxon>Grus</taxon>
    </lineage>
</organism>
<reference evidence="1 2" key="1">
    <citation type="submission" date="2024-06" db="EMBL/GenBank/DDBJ databases">
        <title>The draft genome of Grus japonensis, version 3.</title>
        <authorList>
            <person name="Nabeshima K."/>
            <person name="Suzuki S."/>
            <person name="Onuma M."/>
        </authorList>
    </citation>
    <scope>NUCLEOTIDE SEQUENCE [LARGE SCALE GENOMIC DNA]</scope>
    <source>
        <strain evidence="1 2">451A</strain>
    </source>
</reference>
<dbReference type="Proteomes" id="UP001623348">
    <property type="component" value="Unassembled WGS sequence"/>
</dbReference>
<evidence type="ECO:0000313" key="1">
    <source>
        <dbReference type="EMBL" id="GAB0193463.1"/>
    </source>
</evidence>
<sequence>MPSGLFPGCAIARPGCNALDKRSGPAGASLALGEGYLAVPRRRYRLVLISDYVYGIWYVTPKRSPRSAIVIFVYCSSKIGALLQYYGIRSSPSS</sequence>
<dbReference type="AlphaFoldDB" id="A0ABC9X725"/>
<comment type="caution">
    <text evidence="1">The sequence shown here is derived from an EMBL/GenBank/DDBJ whole genome shotgun (WGS) entry which is preliminary data.</text>
</comment>
<proteinExistence type="predicted"/>
<evidence type="ECO:0000313" key="2">
    <source>
        <dbReference type="Proteomes" id="UP001623348"/>
    </source>
</evidence>